<evidence type="ECO:0000313" key="1">
    <source>
        <dbReference type="EMBL" id="ABR46960.1"/>
    </source>
</evidence>
<reference evidence="2" key="1">
    <citation type="journal article" date="2016" name="Genome Announc.">
        <title>Complete genome sequence of Alkaliphilus metalliredigens strain QYMF, an alkaliphilic and metal-reducing bacterium isolated from borax-contaminated leachate ponds.</title>
        <authorList>
            <person name="Hwang C."/>
            <person name="Copeland A."/>
            <person name="Lucas S."/>
            <person name="Lapidus A."/>
            <person name="Barry K."/>
            <person name="Detter J.C."/>
            <person name="Glavina Del Rio T."/>
            <person name="Hammon N."/>
            <person name="Israni S."/>
            <person name="Dalin E."/>
            <person name="Tice H."/>
            <person name="Pitluck S."/>
            <person name="Chertkov O."/>
            <person name="Brettin T."/>
            <person name="Bruce D."/>
            <person name="Han C."/>
            <person name="Schmutz J."/>
            <person name="Larimer F."/>
            <person name="Land M.L."/>
            <person name="Hauser L."/>
            <person name="Kyrpides N."/>
            <person name="Mikhailova N."/>
            <person name="Ye Q."/>
            <person name="Zhou J."/>
            <person name="Richardson P."/>
            <person name="Fields M.W."/>
        </authorList>
    </citation>
    <scope>NUCLEOTIDE SEQUENCE [LARGE SCALE GENOMIC DNA]</scope>
    <source>
        <strain evidence="2">QYMF</strain>
    </source>
</reference>
<protein>
    <recommendedName>
        <fullName evidence="3">Motility protein</fullName>
    </recommendedName>
</protein>
<evidence type="ECO:0000313" key="2">
    <source>
        <dbReference type="Proteomes" id="UP000001572"/>
    </source>
</evidence>
<evidence type="ECO:0008006" key="3">
    <source>
        <dbReference type="Google" id="ProtNLM"/>
    </source>
</evidence>
<dbReference type="KEGG" id="amt:Amet_0735"/>
<accession>A6TL92</accession>
<dbReference type="EMBL" id="CP000724">
    <property type="protein sequence ID" value="ABR46960.1"/>
    <property type="molecule type" value="Genomic_DNA"/>
</dbReference>
<keyword evidence="2" id="KW-1185">Reference proteome</keyword>
<organism evidence="1 2">
    <name type="scientific">Alkaliphilus metalliredigens (strain QYMF)</name>
    <dbReference type="NCBI Taxonomy" id="293826"/>
    <lineage>
        <taxon>Bacteria</taxon>
        <taxon>Bacillati</taxon>
        <taxon>Bacillota</taxon>
        <taxon>Clostridia</taxon>
        <taxon>Peptostreptococcales</taxon>
        <taxon>Natronincolaceae</taxon>
        <taxon>Alkaliphilus</taxon>
    </lineage>
</organism>
<dbReference type="HOGENOM" id="CLU_189781_3_2_9"/>
<proteinExistence type="predicted"/>
<dbReference type="AlphaFoldDB" id="A6TL92"/>
<dbReference type="InterPro" id="IPR025906">
    <property type="entry name" value="YjfB_motility"/>
</dbReference>
<gene>
    <name evidence="1" type="ordered locus">Amet_0735</name>
</gene>
<dbReference type="STRING" id="293826.Amet_0735"/>
<dbReference type="Pfam" id="PF14070">
    <property type="entry name" value="YjfB_motility"/>
    <property type="match status" value="1"/>
</dbReference>
<name>A6TL92_ALKMQ</name>
<sequence>MKMAMDAGNAPVEDLAKILDANTKMMEQSVSPSVGSNLDIKL</sequence>
<dbReference type="Proteomes" id="UP000001572">
    <property type="component" value="Chromosome"/>
</dbReference>